<dbReference type="Proteomes" id="UP001215549">
    <property type="component" value="Chromosome"/>
</dbReference>
<comment type="cofactor">
    <cofactor evidence="1 6">
        <name>FAD</name>
        <dbReference type="ChEBI" id="CHEBI:57692"/>
    </cofactor>
</comment>
<proteinExistence type="inferred from homology"/>
<comment type="similarity">
    <text evidence="6">Belongs to the methylenetetrahydrofolate reductase family.</text>
</comment>
<evidence type="ECO:0000313" key="10">
    <source>
        <dbReference type="Proteomes" id="UP001215549"/>
    </source>
</evidence>
<reference evidence="8 10" key="2">
    <citation type="submission" date="2021-01" db="EMBL/GenBank/DDBJ databases">
        <title>Biogeographic distribution of Paracoccus.</title>
        <authorList>
            <person name="Hollensteiner J."/>
            <person name="Leineberger J."/>
            <person name="Brinkhoff T."/>
            <person name="Daniel R."/>
        </authorList>
    </citation>
    <scope>NUCLEOTIDE SEQUENCE [LARGE SCALE GENOMIC DNA]</scope>
    <source>
        <strain evidence="8 10">DSM 18447</strain>
    </source>
</reference>
<dbReference type="GO" id="GO:0004489">
    <property type="term" value="F:methylenetetrahydrofolate reductase [NAD(P)H] activity"/>
    <property type="evidence" value="ECO:0007669"/>
    <property type="project" value="InterPro"/>
</dbReference>
<accession>A0AA45W7L5</accession>
<sequence>MTDLTLAGNASTTPNLLDADISIELSPETVDEFDPDPEILSKGSKVFLTHIAGKDIQTQIYAAKRLLSIGYVPVVHMGARNFETEDEYVRLVQAHSQNGVTHGLFLGGNPRKHNGPLHEALDLLNHGVLRDANFLHAFIGGYPEGHPDIGPNALESARQHKLEACRTHGMTPEIISQFAFDGDAIAAWANRIATEEPNLPIRLGLAGVTSLPTLIRFAVICGVGPSMAVLKKNAGGLMKIMSDRDPGDIIEGIEAGFFGASTLNLHFFPFGGWKKTLTWIADQRRS</sequence>
<keyword evidence="3 6" id="KW-0285">Flavoprotein</keyword>
<dbReference type="GO" id="GO:0006555">
    <property type="term" value="P:methionine metabolic process"/>
    <property type="evidence" value="ECO:0007669"/>
    <property type="project" value="InterPro"/>
</dbReference>
<evidence type="ECO:0000256" key="1">
    <source>
        <dbReference type="ARBA" id="ARBA00001974"/>
    </source>
</evidence>
<evidence type="ECO:0000256" key="5">
    <source>
        <dbReference type="ARBA" id="ARBA00023002"/>
    </source>
</evidence>
<evidence type="ECO:0000313" key="7">
    <source>
        <dbReference type="EMBL" id="SIT10864.1"/>
    </source>
</evidence>
<evidence type="ECO:0000313" key="9">
    <source>
        <dbReference type="Proteomes" id="UP000186216"/>
    </source>
</evidence>
<reference evidence="7 9" key="1">
    <citation type="submission" date="2017-01" db="EMBL/GenBank/DDBJ databases">
        <authorList>
            <person name="Varghese N."/>
            <person name="Submissions S."/>
        </authorList>
    </citation>
    <scope>NUCLEOTIDE SEQUENCE [LARGE SCALE GENOMIC DNA]</scope>
    <source>
        <strain evidence="7 9">DSM 18447</strain>
    </source>
</reference>
<dbReference type="InterPro" id="IPR029041">
    <property type="entry name" value="FAD-linked_oxidoreductase-like"/>
</dbReference>
<evidence type="ECO:0000256" key="4">
    <source>
        <dbReference type="ARBA" id="ARBA00022827"/>
    </source>
</evidence>
<name>A0AA45W7L5_9RHOB</name>
<organism evidence="7 9">
    <name type="scientific">Paracoccus saliphilus</name>
    <dbReference type="NCBI Taxonomy" id="405559"/>
    <lineage>
        <taxon>Bacteria</taxon>
        <taxon>Pseudomonadati</taxon>
        <taxon>Pseudomonadota</taxon>
        <taxon>Alphaproteobacteria</taxon>
        <taxon>Rhodobacterales</taxon>
        <taxon>Paracoccaceae</taxon>
        <taxon>Paracoccus</taxon>
    </lineage>
</organism>
<dbReference type="EMBL" id="FTOU01000019">
    <property type="protein sequence ID" value="SIT10864.1"/>
    <property type="molecule type" value="Genomic_DNA"/>
</dbReference>
<evidence type="ECO:0000256" key="2">
    <source>
        <dbReference type="ARBA" id="ARBA00004777"/>
    </source>
</evidence>
<evidence type="ECO:0000256" key="6">
    <source>
        <dbReference type="RuleBase" id="RU003862"/>
    </source>
</evidence>
<dbReference type="EMBL" id="CP067140">
    <property type="protein sequence ID" value="WCR04743.1"/>
    <property type="molecule type" value="Genomic_DNA"/>
</dbReference>
<dbReference type="AlphaFoldDB" id="A0AA45W7L5"/>
<evidence type="ECO:0000313" key="8">
    <source>
        <dbReference type="EMBL" id="WCR04743.1"/>
    </source>
</evidence>
<dbReference type="RefSeq" id="WP_076528158.1">
    <property type="nucleotide sequence ID" value="NZ_CP067140.1"/>
</dbReference>
<keyword evidence="5 6" id="KW-0560">Oxidoreductase</keyword>
<gene>
    <name evidence="8" type="ORF">JHX88_08510</name>
    <name evidence="7" type="ORF">SAMN05421772_1195</name>
</gene>
<dbReference type="SUPFAM" id="SSF51730">
    <property type="entry name" value="FAD-linked oxidoreductase"/>
    <property type="match status" value="1"/>
</dbReference>
<protein>
    <recommendedName>
        <fullName evidence="6">Methylenetetrahydrofolate reductase</fullName>
    </recommendedName>
</protein>
<dbReference type="Gene3D" id="3.20.20.220">
    <property type="match status" value="1"/>
</dbReference>
<dbReference type="Pfam" id="PF02219">
    <property type="entry name" value="MTHFR"/>
    <property type="match status" value="1"/>
</dbReference>
<keyword evidence="10" id="KW-1185">Reference proteome</keyword>
<keyword evidence="4 6" id="KW-0274">FAD</keyword>
<dbReference type="InterPro" id="IPR003171">
    <property type="entry name" value="Mehydrof_redctse-like"/>
</dbReference>
<dbReference type="Proteomes" id="UP000186216">
    <property type="component" value="Unassembled WGS sequence"/>
</dbReference>
<comment type="pathway">
    <text evidence="2 6">One-carbon metabolism; tetrahydrofolate interconversion.</text>
</comment>
<evidence type="ECO:0000256" key="3">
    <source>
        <dbReference type="ARBA" id="ARBA00022630"/>
    </source>
</evidence>